<reference evidence="3" key="1">
    <citation type="submission" date="2017-04" db="EMBL/GenBank/DDBJ databases">
        <authorList>
            <person name="Varghese N."/>
            <person name="Submissions S."/>
        </authorList>
    </citation>
    <scope>NUCLEOTIDE SEQUENCE [LARGE SCALE GENOMIC DNA]</scope>
    <source>
        <strain evidence="3">B5P</strain>
    </source>
</reference>
<evidence type="ECO:0000313" key="2">
    <source>
        <dbReference type="EMBL" id="SMH55364.1"/>
    </source>
</evidence>
<keyword evidence="1" id="KW-0812">Transmembrane</keyword>
<protein>
    <recommendedName>
        <fullName evidence="4">Fimbrial subunit PilA</fullName>
    </recommendedName>
</protein>
<dbReference type="OrthoDB" id="7869382at2"/>
<keyword evidence="1" id="KW-1133">Transmembrane helix</keyword>
<evidence type="ECO:0008006" key="4">
    <source>
        <dbReference type="Google" id="ProtNLM"/>
    </source>
</evidence>
<evidence type="ECO:0000313" key="3">
    <source>
        <dbReference type="Proteomes" id="UP000193083"/>
    </source>
</evidence>
<dbReference type="RefSeq" id="WP_085466921.1">
    <property type="nucleotide sequence ID" value="NZ_FXBL01000004.1"/>
</dbReference>
<dbReference type="EMBL" id="FXBL01000004">
    <property type="protein sequence ID" value="SMH55364.1"/>
    <property type="molecule type" value="Genomic_DNA"/>
</dbReference>
<feature type="transmembrane region" description="Helical" evidence="1">
    <location>
        <begin position="31"/>
        <end position="50"/>
    </location>
</feature>
<dbReference type="AlphaFoldDB" id="A0A1X7PT29"/>
<name>A0A1X7PT29_9HYPH</name>
<sequence length="125" mass="13577">MAGRNTDLEQDEKPLDPAAERVRQKMVRFMAINLGILFFAVMVVILAVVYRNWNSVETPAEASAPPLGETTRAPLVVPAGARVLSQSLSAGRLSLHVALDPQGEAILIYDLPAGRLIGQYDIVRP</sequence>
<gene>
    <name evidence="2" type="ORF">SAMN02982922_5330</name>
</gene>
<accession>A0A1X7PT29</accession>
<keyword evidence="3" id="KW-1185">Reference proteome</keyword>
<proteinExistence type="predicted"/>
<dbReference type="Proteomes" id="UP000193083">
    <property type="component" value="Unassembled WGS sequence"/>
</dbReference>
<evidence type="ECO:0000256" key="1">
    <source>
        <dbReference type="SAM" id="Phobius"/>
    </source>
</evidence>
<organism evidence="2 3">
    <name type="scientific">Mesorhizobium australicum</name>
    <dbReference type="NCBI Taxonomy" id="536018"/>
    <lineage>
        <taxon>Bacteria</taxon>
        <taxon>Pseudomonadati</taxon>
        <taxon>Pseudomonadota</taxon>
        <taxon>Alphaproteobacteria</taxon>
        <taxon>Hyphomicrobiales</taxon>
        <taxon>Phyllobacteriaceae</taxon>
        <taxon>Mesorhizobium</taxon>
    </lineage>
</organism>
<keyword evidence="1" id="KW-0472">Membrane</keyword>